<evidence type="ECO:0000256" key="1">
    <source>
        <dbReference type="SAM" id="MobiDB-lite"/>
    </source>
</evidence>
<feature type="compositionally biased region" description="Basic residues" evidence="1">
    <location>
        <begin position="356"/>
        <end position="368"/>
    </location>
</feature>
<evidence type="ECO:0000313" key="2">
    <source>
        <dbReference type="Proteomes" id="UP000694920"/>
    </source>
</evidence>
<sequence length="409" mass="46476">MNDAIMSIVKLAECQALWRFEETSYDEIIKMEKKEKKRKPVTTNGKGGAPRIRPPGNGNVARGRGRAGRSGKQTAAAGNQKKGQAWRLQRNQNNVQGGFVKKRYNKNNPGTLVRSRSNISLNRIGAVPKNVSSVRGGFISRRGRGGRYTLNRTKNRTNLTFAQGGFFTGAKGLLKRTNSMPNLRDPTSVHNRLGYQSPAQVAYRNRVKRATQLLLQRQNQRQNLSNEFRVPQAGKPLTTLQQRALERRQQILTSQRRFNTGGLRSDQILRAQRRAQYEQKLMRMNTARMNTNSNVNFMCTLGNEYSPGIRQRSLSLSQNQTGSMNNLRQLPRGRSPITQTVQNLNMVGRSPMFGRQHARSRSRSRSRTRNIPANDSREKVDDRTFSEMIYSISYNLGVTGRTLNDRFSF</sequence>
<evidence type="ECO:0000313" key="5">
    <source>
        <dbReference type="RefSeq" id="XP_024935458.1"/>
    </source>
</evidence>
<feature type="region of interest" description="Disordered" evidence="1">
    <location>
        <begin position="350"/>
        <end position="379"/>
    </location>
</feature>
<dbReference type="Proteomes" id="UP000694920">
    <property type="component" value="Unplaced"/>
</dbReference>
<dbReference type="RefSeq" id="XP_015609852.1">
    <property type="nucleotide sequence ID" value="XM_015754366.2"/>
</dbReference>
<dbReference type="AlphaFoldDB" id="A0AAJ7R7F4"/>
<evidence type="ECO:0000313" key="3">
    <source>
        <dbReference type="RefSeq" id="XP_015609852.1"/>
    </source>
</evidence>
<proteinExistence type="predicted"/>
<name>A0AAJ7R7F4_CEPCN</name>
<dbReference type="RefSeq" id="XP_024935459.1">
    <property type="nucleotide sequence ID" value="XM_025079691.1"/>
</dbReference>
<dbReference type="KEGG" id="ccin:107274820"/>
<dbReference type="RefSeq" id="XP_024935458.1">
    <property type="nucleotide sequence ID" value="XM_025079690.1"/>
</dbReference>
<feature type="region of interest" description="Disordered" evidence="1">
    <location>
        <begin position="35"/>
        <end position="86"/>
    </location>
</feature>
<keyword evidence="2" id="KW-1185">Reference proteome</keyword>
<gene>
    <name evidence="3 4 5 6" type="primary">LOC107274820</name>
</gene>
<dbReference type="RefSeq" id="XP_015609853.1">
    <property type="nucleotide sequence ID" value="XM_015754367.2"/>
</dbReference>
<evidence type="ECO:0000313" key="6">
    <source>
        <dbReference type="RefSeq" id="XP_024935459.1"/>
    </source>
</evidence>
<accession>A0AAJ7R7F4</accession>
<evidence type="ECO:0000313" key="4">
    <source>
        <dbReference type="RefSeq" id="XP_015609853.1"/>
    </source>
</evidence>
<organism evidence="2 6">
    <name type="scientific">Cephus cinctus</name>
    <name type="common">Wheat stem sawfly</name>
    <dbReference type="NCBI Taxonomy" id="211228"/>
    <lineage>
        <taxon>Eukaryota</taxon>
        <taxon>Metazoa</taxon>
        <taxon>Ecdysozoa</taxon>
        <taxon>Arthropoda</taxon>
        <taxon>Hexapoda</taxon>
        <taxon>Insecta</taxon>
        <taxon>Pterygota</taxon>
        <taxon>Neoptera</taxon>
        <taxon>Endopterygota</taxon>
        <taxon>Hymenoptera</taxon>
        <taxon>Cephoidea</taxon>
        <taxon>Cephidae</taxon>
        <taxon>Cephus</taxon>
    </lineage>
</organism>
<protein>
    <submittedName>
        <fullName evidence="3 4">Uncharacterized protein LOC107274820 isoform X1</fullName>
    </submittedName>
</protein>
<reference evidence="3 4" key="1">
    <citation type="submission" date="2025-04" db="UniProtKB">
        <authorList>
            <consortium name="RefSeq"/>
        </authorList>
    </citation>
    <scope>IDENTIFICATION</scope>
</reference>
<dbReference type="GeneID" id="107274820"/>